<reference evidence="1 2" key="1">
    <citation type="journal article" date="2018" name="Front. Microbiol.">
        <title>Genome-Wide Analysis of Corynespora cassiicola Leaf Fall Disease Putative Effectors.</title>
        <authorList>
            <person name="Lopez D."/>
            <person name="Ribeiro S."/>
            <person name="Label P."/>
            <person name="Fumanal B."/>
            <person name="Venisse J.S."/>
            <person name="Kohler A."/>
            <person name="de Oliveira R.R."/>
            <person name="Labutti K."/>
            <person name="Lipzen A."/>
            <person name="Lail K."/>
            <person name="Bauer D."/>
            <person name="Ohm R.A."/>
            <person name="Barry K.W."/>
            <person name="Spatafora J."/>
            <person name="Grigoriev I.V."/>
            <person name="Martin F.M."/>
            <person name="Pujade-Renaud V."/>
        </authorList>
    </citation>
    <scope>NUCLEOTIDE SEQUENCE [LARGE SCALE GENOMIC DNA]</scope>
    <source>
        <strain evidence="1 2">Philippines</strain>
    </source>
</reference>
<organism evidence="1 2">
    <name type="scientific">Corynespora cassiicola Philippines</name>
    <dbReference type="NCBI Taxonomy" id="1448308"/>
    <lineage>
        <taxon>Eukaryota</taxon>
        <taxon>Fungi</taxon>
        <taxon>Dikarya</taxon>
        <taxon>Ascomycota</taxon>
        <taxon>Pezizomycotina</taxon>
        <taxon>Dothideomycetes</taxon>
        <taxon>Pleosporomycetidae</taxon>
        <taxon>Pleosporales</taxon>
        <taxon>Corynesporascaceae</taxon>
        <taxon>Corynespora</taxon>
    </lineage>
</organism>
<dbReference type="EMBL" id="KZ678131">
    <property type="protein sequence ID" value="PSN70873.1"/>
    <property type="molecule type" value="Genomic_DNA"/>
</dbReference>
<gene>
    <name evidence="1" type="ORF">BS50DRAFT_584449</name>
</gene>
<keyword evidence="2" id="KW-1185">Reference proteome</keyword>
<evidence type="ECO:0000313" key="1">
    <source>
        <dbReference type="EMBL" id="PSN70873.1"/>
    </source>
</evidence>
<sequence>MKKPRYSVEKQVEDYFLITSPRINYEPSNPRPPNFSGQGAHVYGRQDAHATDGFLQNQQTFTSQPPHCLSSSWGAFITNLDSVYLLGACPARVFPTNKPRHLTTVHPTLQKLKQKPSEAEICGAWASEWDEKPPKGAMILGGRTSFVESQHPPSLLLTPASIDLRTHKKRASNASLSFFGNDCEAPAGVIQLRRRKALARR</sequence>
<protein>
    <submittedName>
        <fullName evidence="1">Uncharacterized protein</fullName>
    </submittedName>
</protein>
<dbReference type="Proteomes" id="UP000240883">
    <property type="component" value="Unassembled WGS sequence"/>
</dbReference>
<evidence type="ECO:0000313" key="2">
    <source>
        <dbReference type="Proteomes" id="UP000240883"/>
    </source>
</evidence>
<accession>A0A2T2NZN9</accession>
<proteinExistence type="predicted"/>
<name>A0A2T2NZN9_CORCC</name>
<dbReference type="AlphaFoldDB" id="A0A2T2NZN9"/>